<dbReference type="Proteomes" id="UP001354649">
    <property type="component" value="Unassembled WGS sequence"/>
</dbReference>
<dbReference type="AlphaFoldDB" id="A0ABD5J4E2"/>
<evidence type="ECO:0000313" key="2">
    <source>
        <dbReference type="Proteomes" id="UP001354649"/>
    </source>
</evidence>
<organism evidence="1 2">
    <name type="scientific">Streptomyces antimycoticus</name>
    <dbReference type="NCBI Taxonomy" id="68175"/>
    <lineage>
        <taxon>Bacteria</taxon>
        <taxon>Bacillati</taxon>
        <taxon>Actinomycetota</taxon>
        <taxon>Actinomycetes</taxon>
        <taxon>Kitasatosporales</taxon>
        <taxon>Streptomycetaceae</taxon>
        <taxon>Streptomyces</taxon>
        <taxon>Streptomyces violaceusniger group</taxon>
    </lineage>
</organism>
<dbReference type="RefSeq" id="WP_156107567.1">
    <property type="nucleotide sequence ID" value="NZ_JBEYSQ010000023.1"/>
</dbReference>
<reference evidence="1 2" key="1">
    <citation type="submission" date="2023-11" db="EMBL/GenBank/DDBJ databases">
        <title>30 novel species of actinomycetes from the DSMZ collection.</title>
        <authorList>
            <person name="Nouioui I."/>
        </authorList>
    </citation>
    <scope>NUCLEOTIDE SEQUENCE [LARGE SCALE GENOMIC DNA]</scope>
    <source>
        <strain evidence="1 2">DSM 41602</strain>
    </source>
</reference>
<evidence type="ECO:0000313" key="1">
    <source>
        <dbReference type="EMBL" id="MEE4583208.1"/>
    </source>
</evidence>
<protein>
    <submittedName>
        <fullName evidence="1">Uncharacterized protein</fullName>
    </submittedName>
</protein>
<name>A0ABD5J4E2_9ACTN</name>
<comment type="caution">
    <text evidence="1">The sequence shown here is derived from an EMBL/GenBank/DDBJ whole genome shotgun (WGS) entry which is preliminary data.</text>
</comment>
<dbReference type="EMBL" id="JAZBJQ010000004">
    <property type="protein sequence ID" value="MEE4583208.1"/>
    <property type="molecule type" value="Genomic_DNA"/>
</dbReference>
<proteinExistence type="predicted"/>
<accession>A0ABD5J4E2</accession>
<sequence>MLLVSQRERGTDETVLPEDHQQIMDVVRRADTPVMAKQVCGELGMSGRYFEDRN</sequence>
<gene>
    <name evidence="1" type="ORF">V2K49_08545</name>
</gene>